<dbReference type="PROSITE" id="PS00615">
    <property type="entry name" value="C_TYPE_LECTIN_1"/>
    <property type="match status" value="4"/>
</dbReference>
<reference evidence="5" key="1">
    <citation type="submission" date="2020-08" db="EMBL/GenBank/DDBJ databases">
        <title>Chromosome-level assembly of Southern catfish (Silurus meridionalis) provides insights into visual adaptation to the nocturnal and benthic lifestyles.</title>
        <authorList>
            <person name="Zhang Y."/>
            <person name="Wang D."/>
            <person name="Peng Z."/>
        </authorList>
    </citation>
    <scope>NUCLEOTIDE SEQUENCE</scope>
    <source>
        <strain evidence="5">SWU-2019-XX</strain>
        <tissue evidence="5">Muscle</tissue>
    </source>
</reference>
<dbReference type="AlphaFoldDB" id="A0A8T0BG80"/>
<keyword evidence="3" id="KW-1133">Transmembrane helix</keyword>
<feature type="transmembrane region" description="Helical" evidence="3">
    <location>
        <begin position="125"/>
        <end position="143"/>
    </location>
</feature>
<dbReference type="EMBL" id="JABFDY010000006">
    <property type="protein sequence ID" value="KAF7706014.1"/>
    <property type="molecule type" value="Genomic_DNA"/>
</dbReference>
<dbReference type="Gene3D" id="3.10.100.10">
    <property type="entry name" value="Mannose-Binding Protein A, subunit A"/>
    <property type="match status" value="6"/>
</dbReference>
<keyword evidence="3" id="KW-0472">Membrane</keyword>
<feature type="domain" description="C-type lectin" evidence="4">
    <location>
        <begin position="736"/>
        <end position="833"/>
    </location>
</feature>
<dbReference type="Proteomes" id="UP000606274">
    <property type="component" value="Unassembled WGS sequence"/>
</dbReference>
<protein>
    <recommendedName>
        <fullName evidence="4">C-type lectin domain-containing protein</fullName>
    </recommendedName>
</protein>
<dbReference type="InterPro" id="IPR001304">
    <property type="entry name" value="C-type_lectin-like"/>
</dbReference>
<dbReference type="InterPro" id="IPR016187">
    <property type="entry name" value="CTDL_fold"/>
</dbReference>
<accession>A0A8T0BG80</accession>
<dbReference type="PANTHER" id="PTHR45784">
    <property type="entry name" value="C-TYPE LECTIN DOMAIN FAMILY 20 MEMBER A-RELATED"/>
    <property type="match status" value="1"/>
</dbReference>
<evidence type="ECO:0000259" key="4">
    <source>
        <dbReference type="PROSITE" id="PS50041"/>
    </source>
</evidence>
<evidence type="ECO:0000256" key="3">
    <source>
        <dbReference type="SAM" id="Phobius"/>
    </source>
</evidence>
<sequence>MIRVRSIKKCEGARRSSSHRNTFKSSNFSCRRHNSKSMATSCRRALPPVAWTLQSSALGPGVESDWNSTNKVATGMNQVWNAQGVVCNPSVNVQELLRTIRLSEQEEIGPVLTKSVYRFPSSMKLMLLYLLCLTSIGPVMVSSQRISHILILQNKTWADAQDYCRTLYIDLTTAKSLKSLLTVKNSLALRSVTGPVWMGLNLNLDTWRWSFNGRLLNNITLRMWGAGEPNNYMGHEWCGAIDGYGLWYDTTCTSLKISICYSASDPNRYVGVTVNQNWTNAQAYCRQWYTDLASPFNSTENSLVQNISLVQGYSWFGLSRDTWRWVDGTKVPEYLWQYPLPDNAVPQENCGTLNGGKLDDKQCTNKYYFTCDAFPLVKYVVMLHVKSDQSVFGHAVQSAILLQIKQKLDNGLKVYWRVQTDGKIFQKKTLSYSYLFIMKLNLFPLQCLIGVVAPVALSLRLAPIPVKINKTWSDAQTYCRSSYYDLAVAKTPNDWVKLTNTLAKHAITGPIWMGLNTNFNTWRWSMNELPLNNITLRKWGGGEPDNSNGHEWCVAIDKYGLWWDADCRWATTFVCYDAVTKTFVGVNILKNWSIAQTYCRQHHTDLASALTVSDNNQIMQITLSLGFSWFGLYRDDWKWVDGTKVDHLLWQDPLPDNAVRFENCGTFNGGKLDDKQCSNNYCFVCDLIPVVQDVVKLWVKADESVLDPAVQAAILQQLNSLYIFPAGVVVPVAPLYLLARVLVNKSVVWADARVYCRSWYIDLTVAKSPSDWVILTNMLVKYRITEPVWMGLDQDMNTWRWSMNNLPLMNTTLRGWSSVEPNNFAGHEWCAAIDPAAVASSFVGVNISVNWSIAQTYCRQHHTDLASSLTVSDNNQIMQITLSLGFSWFGLYRDDWKWVDGTKVNPLLWQDPLPDNAVPQENCGTFNGGKLDDKQCSNNYCFFCDTIWIKQNIFKLWVKNNGSVLDPAVEAAILKKLRQKVNANFTVSWRLQPDRKVFHKVPVP</sequence>
<keyword evidence="3" id="KW-0812">Transmembrane</keyword>
<evidence type="ECO:0000256" key="2">
    <source>
        <dbReference type="SAM" id="MobiDB-lite"/>
    </source>
</evidence>
<keyword evidence="1" id="KW-1015">Disulfide bond</keyword>
<gene>
    <name evidence="5" type="ORF">HF521_019268</name>
</gene>
<keyword evidence="6" id="KW-1185">Reference proteome</keyword>
<comment type="caution">
    <text evidence="5">The sequence shown here is derived from an EMBL/GenBank/DDBJ whole genome shotgun (WGS) entry which is preliminary data.</text>
</comment>
<dbReference type="InterPro" id="IPR018378">
    <property type="entry name" value="C-type_lectin_CS"/>
</dbReference>
<feature type="domain" description="C-type lectin" evidence="4">
    <location>
        <begin position="470"/>
        <end position="576"/>
    </location>
</feature>
<dbReference type="InterPro" id="IPR016186">
    <property type="entry name" value="C-type_lectin-like/link_sf"/>
</dbReference>
<dbReference type="SMART" id="SM00034">
    <property type="entry name" value="CLECT"/>
    <property type="match status" value="5"/>
</dbReference>
<name>A0A8T0BG80_SILME</name>
<feature type="domain" description="C-type lectin" evidence="4">
    <location>
        <begin position="155"/>
        <end position="261"/>
    </location>
</feature>
<dbReference type="PROSITE" id="PS50041">
    <property type="entry name" value="C_TYPE_LECTIN_2"/>
    <property type="match status" value="6"/>
</dbReference>
<dbReference type="SUPFAM" id="SSF56436">
    <property type="entry name" value="C-type lectin-like"/>
    <property type="match status" value="6"/>
</dbReference>
<evidence type="ECO:0000256" key="1">
    <source>
        <dbReference type="ARBA" id="ARBA00023157"/>
    </source>
</evidence>
<dbReference type="CDD" id="cd00037">
    <property type="entry name" value="CLECT"/>
    <property type="match status" value="1"/>
</dbReference>
<evidence type="ECO:0000313" key="5">
    <source>
        <dbReference type="EMBL" id="KAF7706014.1"/>
    </source>
</evidence>
<feature type="domain" description="C-type lectin" evidence="4">
    <location>
        <begin position="850"/>
        <end position="945"/>
    </location>
</feature>
<feature type="region of interest" description="Disordered" evidence="2">
    <location>
        <begin position="10"/>
        <end position="29"/>
    </location>
</feature>
<dbReference type="PANTHER" id="PTHR45784:SF3">
    <property type="entry name" value="C-TYPE LECTIN DOMAIN FAMILY 4 MEMBER K-LIKE-RELATED"/>
    <property type="match status" value="1"/>
</dbReference>
<organism evidence="5 6">
    <name type="scientific">Silurus meridionalis</name>
    <name type="common">Southern catfish</name>
    <name type="synonym">Silurus soldatovi meridionalis</name>
    <dbReference type="NCBI Taxonomy" id="175797"/>
    <lineage>
        <taxon>Eukaryota</taxon>
        <taxon>Metazoa</taxon>
        <taxon>Chordata</taxon>
        <taxon>Craniata</taxon>
        <taxon>Vertebrata</taxon>
        <taxon>Euteleostomi</taxon>
        <taxon>Actinopterygii</taxon>
        <taxon>Neopterygii</taxon>
        <taxon>Teleostei</taxon>
        <taxon>Ostariophysi</taxon>
        <taxon>Siluriformes</taxon>
        <taxon>Siluridae</taxon>
        <taxon>Silurus</taxon>
    </lineage>
</organism>
<feature type="domain" description="C-type lectin" evidence="4">
    <location>
        <begin position="575"/>
        <end position="686"/>
    </location>
</feature>
<proteinExistence type="predicted"/>
<dbReference type="Pfam" id="PF00059">
    <property type="entry name" value="Lectin_C"/>
    <property type="match status" value="6"/>
</dbReference>
<evidence type="ECO:0000313" key="6">
    <source>
        <dbReference type="Proteomes" id="UP000606274"/>
    </source>
</evidence>
<feature type="domain" description="C-type lectin" evidence="4">
    <location>
        <begin position="260"/>
        <end position="372"/>
    </location>
</feature>